<dbReference type="Gene3D" id="3.40.50.300">
    <property type="entry name" value="P-loop containing nucleotide triphosphate hydrolases"/>
    <property type="match status" value="1"/>
</dbReference>
<dbReference type="EMBL" id="JACGWS010000023">
    <property type="protein sequence ID" value="MBC8757609.1"/>
    <property type="molecule type" value="Genomic_DNA"/>
</dbReference>
<dbReference type="InterPro" id="IPR027417">
    <property type="entry name" value="P-loop_NTPase"/>
</dbReference>
<keyword evidence="2" id="KW-0067">ATP-binding</keyword>
<keyword evidence="3" id="KW-1185">Reference proteome</keyword>
<sequence length="430" mass="49101">MLVKFTVENYLSLKNRTSIDLTATSLTELRSSNLHATPLKNLSLLKSMVIYGANSNGKSNLFKAINFARKFIINSSKDSQSDEPIEIQPFCLSTETMDQPSFFELVFIHDTIKYRYGFEVDDEQIQKEWLYVTTKNKEQLLFERDFQEITITKKFDAASSNLTTITRKNALFISVCAQFNIPTGMAILKALNGIQYVSGLQDRFTVNFTIDMMDDPVKKKYIDNFIAGADLGFTETKVERFKLTEEILEKGKVPKEIRKLILESDEENVVVSTKHIVYDENNEEVDNIYFNLFVNESLGTGKYVALSGPIIDTLLHGKTLIIDEFDAQLHPHLSKSIIELFNSKENNPHGAQLIFASHNSALINPKRKLFRRDQIIIAEKDKYGVTTVESLYDKKVRKDASFEKDYLEGKYDGLPDLEIGKELRLFGDGE</sequence>
<evidence type="ECO:0000313" key="3">
    <source>
        <dbReference type="Proteomes" id="UP000619238"/>
    </source>
</evidence>
<dbReference type="SUPFAM" id="SSF52540">
    <property type="entry name" value="P-loop containing nucleoside triphosphate hydrolases"/>
    <property type="match status" value="1"/>
</dbReference>
<evidence type="ECO:0000313" key="2">
    <source>
        <dbReference type="EMBL" id="MBC8757609.1"/>
    </source>
</evidence>
<feature type="domain" description="ATPase AAA-type core" evidence="1">
    <location>
        <begin position="48"/>
        <end position="364"/>
    </location>
</feature>
<evidence type="ECO:0000259" key="1">
    <source>
        <dbReference type="Pfam" id="PF13304"/>
    </source>
</evidence>
<proteinExistence type="predicted"/>
<dbReference type="PANTHER" id="PTHR40396">
    <property type="entry name" value="ATPASE-LIKE PROTEIN"/>
    <property type="match status" value="1"/>
</dbReference>
<protein>
    <submittedName>
        <fullName evidence="2">ATP-binding protein</fullName>
    </submittedName>
</protein>
<keyword evidence="2" id="KW-0547">Nucleotide-binding</keyword>
<gene>
    <name evidence="2" type="ORF">H2O64_23275</name>
</gene>
<dbReference type="Pfam" id="PF13304">
    <property type="entry name" value="AAA_21"/>
    <property type="match status" value="1"/>
</dbReference>
<reference evidence="2 3" key="1">
    <citation type="submission" date="2020-07" db="EMBL/GenBank/DDBJ databases">
        <title>Description of Kordia aestuariivivens sp. nov., isolated from a tidal flat.</title>
        <authorList>
            <person name="Park S."/>
            <person name="Yoon J.-H."/>
        </authorList>
    </citation>
    <scope>NUCLEOTIDE SEQUENCE [LARGE SCALE GENOMIC DNA]</scope>
    <source>
        <strain evidence="2 3">YSTF-M3</strain>
    </source>
</reference>
<comment type="caution">
    <text evidence="2">The sequence shown here is derived from an EMBL/GenBank/DDBJ whole genome shotgun (WGS) entry which is preliminary data.</text>
</comment>
<dbReference type="GO" id="GO:0005524">
    <property type="term" value="F:ATP binding"/>
    <property type="evidence" value="ECO:0007669"/>
    <property type="project" value="UniProtKB-KW"/>
</dbReference>
<dbReference type="PANTHER" id="PTHR40396:SF1">
    <property type="entry name" value="ATPASE AAA-TYPE CORE DOMAIN-CONTAINING PROTEIN"/>
    <property type="match status" value="1"/>
</dbReference>
<organism evidence="2 3">
    <name type="scientific">Kordia aestuariivivens</name>
    <dbReference type="NCBI Taxonomy" id="2759037"/>
    <lineage>
        <taxon>Bacteria</taxon>
        <taxon>Pseudomonadati</taxon>
        <taxon>Bacteroidota</taxon>
        <taxon>Flavobacteriia</taxon>
        <taxon>Flavobacteriales</taxon>
        <taxon>Flavobacteriaceae</taxon>
        <taxon>Kordia</taxon>
    </lineage>
</organism>
<dbReference type="Proteomes" id="UP000619238">
    <property type="component" value="Unassembled WGS sequence"/>
</dbReference>
<dbReference type="InterPro" id="IPR003959">
    <property type="entry name" value="ATPase_AAA_core"/>
</dbReference>
<name>A0ABR7QH07_9FLAO</name>
<dbReference type="RefSeq" id="WP_187564651.1">
    <property type="nucleotide sequence ID" value="NZ_JACGWS010000023.1"/>
</dbReference>
<accession>A0ABR7QH07</accession>